<comment type="caution">
    <text evidence="1">The sequence shown here is derived from an EMBL/GenBank/DDBJ whole genome shotgun (WGS) entry which is preliminary data.</text>
</comment>
<dbReference type="Proteomes" id="UP000790377">
    <property type="component" value="Unassembled WGS sequence"/>
</dbReference>
<name>A0ACB8AAH7_9AGAM</name>
<evidence type="ECO:0000313" key="1">
    <source>
        <dbReference type="EMBL" id="KAH7910295.1"/>
    </source>
</evidence>
<proteinExistence type="predicted"/>
<keyword evidence="2" id="KW-1185">Reference proteome</keyword>
<dbReference type="EMBL" id="MU267719">
    <property type="protein sequence ID" value="KAH7910295.1"/>
    <property type="molecule type" value="Genomic_DNA"/>
</dbReference>
<gene>
    <name evidence="1" type="ORF">BJ138DRAFT_1065488</name>
</gene>
<organism evidence="1 2">
    <name type="scientific">Hygrophoropsis aurantiaca</name>
    <dbReference type="NCBI Taxonomy" id="72124"/>
    <lineage>
        <taxon>Eukaryota</taxon>
        <taxon>Fungi</taxon>
        <taxon>Dikarya</taxon>
        <taxon>Basidiomycota</taxon>
        <taxon>Agaricomycotina</taxon>
        <taxon>Agaricomycetes</taxon>
        <taxon>Agaricomycetidae</taxon>
        <taxon>Boletales</taxon>
        <taxon>Coniophorineae</taxon>
        <taxon>Hygrophoropsidaceae</taxon>
        <taxon>Hygrophoropsis</taxon>
    </lineage>
</organism>
<sequence>MSGPYEWNVSEDEDDPCVEERPVRSKRRKTNTGKAKTRVSPPPEISLSPALWLDLPVGNESGLKCGDGAFEETIDTLLPDYIATRDLVQDRESERSAENKELRALSRYEATAIIQLTQNTNETTDMAFTLADKIALRKLKLSRERRRMHVSEPLKEAPLVPTSLTPISKVAVPPPAPSSVLDGLHAIRRTRYENSFLARLNGYKTLRTDGIIAINWETRTPWMDLMTDIQDHYYFAHPMEDEPEERRAPITYASLQPCHLRQVHELLGKVFWEGINVSDSLQSSPERCTVIATYRRLVVGAAFLSSPQETYITYLAVRPGWDNSQIATTMLYHLLMLHPNKDVTLHVSANNPAMLLYNRFGFKAEEFVAGFYEDYMDSQSRGSKNAFRLRLRR</sequence>
<evidence type="ECO:0000313" key="2">
    <source>
        <dbReference type="Proteomes" id="UP000790377"/>
    </source>
</evidence>
<accession>A0ACB8AAH7</accession>
<reference evidence="1" key="1">
    <citation type="journal article" date="2021" name="New Phytol.">
        <title>Evolutionary innovations through gain and loss of genes in the ectomycorrhizal Boletales.</title>
        <authorList>
            <person name="Wu G."/>
            <person name="Miyauchi S."/>
            <person name="Morin E."/>
            <person name="Kuo A."/>
            <person name="Drula E."/>
            <person name="Varga T."/>
            <person name="Kohler A."/>
            <person name="Feng B."/>
            <person name="Cao Y."/>
            <person name="Lipzen A."/>
            <person name="Daum C."/>
            <person name="Hundley H."/>
            <person name="Pangilinan J."/>
            <person name="Johnson J."/>
            <person name="Barry K."/>
            <person name="LaButti K."/>
            <person name="Ng V."/>
            <person name="Ahrendt S."/>
            <person name="Min B."/>
            <person name="Choi I.G."/>
            <person name="Park H."/>
            <person name="Plett J.M."/>
            <person name="Magnuson J."/>
            <person name="Spatafora J.W."/>
            <person name="Nagy L.G."/>
            <person name="Henrissat B."/>
            <person name="Grigoriev I.V."/>
            <person name="Yang Z.L."/>
            <person name="Xu J."/>
            <person name="Martin F.M."/>
        </authorList>
    </citation>
    <scope>NUCLEOTIDE SEQUENCE</scope>
    <source>
        <strain evidence="1">ATCC 28755</strain>
    </source>
</reference>
<protein>
    <submittedName>
        <fullName evidence="1">Uncharacterized protein</fullName>
    </submittedName>
</protein>